<sequence>MCVLAHQTMLKARQLLRKKYFPKKRSCANLKAKVCLADHHEFHKSDAGRMMVVAKQPQPKDLLAAIAMSQRYIVLVELPFLQTFSCTEGRLCLE</sequence>
<dbReference type="EMBL" id="BT069510">
    <property type="protein sequence ID" value="ACN36407.1"/>
    <property type="molecule type" value="mRNA"/>
</dbReference>
<organism evidence="1">
    <name type="scientific">Zea mays</name>
    <name type="common">Maize</name>
    <dbReference type="NCBI Taxonomy" id="4577"/>
    <lineage>
        <taxon>Eukaryota</taxon>
        <taxon>Viridiplantae</taxon>
        <taxon>Streptophyta</taxon>
        <taxon>Embryophyta</taxon>
        <taxon>Tracheophyta</taxon>
        <taxon>Spermatophyta</taxon>
        <taxon>Magnoliopsida</taxon>
        <taxon>Liliopsida</taxon>
        <taxon>Poales</taxon>
        <taxon>Poaceae</taxon>
        <taxon>PACMAD clade</taxon>
        <taxon>Panicoideae</taxon>
        <taxon>Andropogonodae</taxon>
        <taxon>Andropogoneae</taxon>
        <taxon>Tripsacinae</taxon>
        <taxon>Zea</taxon>
    </lineage>
</organism>
<evidence type="ECO:0000313" key="1">
    <source>
        <dbReference type="EMBL" id="ACN36407.1"/>
    </source>
</evidence>
<name>C0PMJ1_MAIZE</name>
<reference evidence="1" key="2">
    <citation type="submission" date="2012-06" db="EMBL/GenBank/DDBJ databases">
        <authorList>
            <person name="Yu Y."/>
            <person name="Currie J."/>
            <person name="Lomeli R."/>
            <person name="Angelova A."/>
            <person name="Collura K."/>
            <person name="Wissotski M."/>
            <person name="Campos D."/>
            <person name="Kudrna D."/>
            <person name="Golser W."/>
            <person name="Ashely E."/>
            <person name="Descour A."/>
            <person name="Fernandes J."/>
            <person name="Soderlund C."/>
            <person name="Walbot V."/>
        </authorList>
    </citation>
    <scope>NUCLEOTIDE SEQUENCE</scope>
    <source>
        <strain evidence="1">B73</strain>
    </source>
</reference>
<protein>
    <submittedName>
        <fullName evidence="1">Uncharacterized protein</fullName>
    </submittedName>
</protein>
<accession>C0PMJ1</accession>
<reference evidence="1" key="1">
    <citation type="journal article" date="2009" name="PLoS Genet.">
        <title>Sequencing, mapping, and analysis of 27,455 maize full-length cDNAs.</title>
        <authorList>
            <person name="Soderlund C."/>
            <person name="Descour A."/>
            <person name="Kudrna D."/>
            <person name="Bomhoff M."/>
            <person name="Boyd L."/>
            <person name="Currie J."/>
            <person name="Angelova A."/>
            <person name="Collura K."/>
            <person name="Wissotski M."/>
            <person name="Ashley E."/>
            <person name="Morrow D."/>
            <person name="Fernandes J."/>
            <person name="Walbot V."/>
            <person name="Yu Y."/>
        </authorList>
    </citation>
    <scope>NUCLEOTIDE SEQUENCE</scope>
    <source>
        <strain evidence="1">B73</strain>
    </source>
</reference>
<proteinExistence type="evidence at transcript level"/>
<dbReference type="AlphaFoldDB" id="C0PMJ1"/>